<comment type="caution">
    <text evidence="1">The sequence shown here is derived from an EMBL/GenBank/DDBJ whole genome shotgun (WGS) entry which is preliminary data.</text>
</comment>
<accession>A0AAV4RMH3</accession>
<proteinExistence type="predicted"/>
<dbReference type="EMBL" id="BPLR01008024">
    <property type="protein sequence ID" value="GIY21485.1"/>
    <property type="molecule type" value="Genomic_DNA"/>
</dbReference>
<evidence type="ECO:0000313" key="2">
    <source>
        <dbReference type="Proteomes" id="UP001054945"/>
    </source>
</evidence>
<reference evidence="1 2" key="1">
    <citation type="submission" date="2021-06" db="EMBL/GenBank/DDBJ databases">
        <title>Caerostris extrusa draft genome.</title>
        <authorList>
            <person name="Kono N."/>
            <person name="Arakawa K."/>
        </authorList>
    </citation>
    <scope>NUCLEOTIDE SEQUENCE [LARGE SCALE GENOMIC DNA]</scope>
</reference>
<dbReference type="PANTHER" id="PTHR15396:SF1">
    <property type="entry name" value="RIBONUCLEASE P PROTEIN SUBUNIT P40"/>
    <property type="match status" value="1"/>
</dbReference>
<keyword evidence="2" id="KW-1185">Reference proteome</keyword>
<dbReference type="PANTHER" id="PTHR15396">
    <property type="entry name" value="RIBONUCLEASE P PROTEIN SUBUNIT P40"/>
    <property type="match status" value="1"/>
</dbReference>
<dbReference type="GO" id="GO:0030681">
    <property type="term" value="C:multimeric ribonuclease P complex"/>
    <property type="evidence" value="ECO:0007669"/>
    <property type="project" value="TreeGrafter"/>
</dbReference>
<dbReference type="GO" id="GO:0000447">
    <property type="term" value="P:endonucleolytic cleavage in ITS1 to separate SSU-rRNA from 5.8S rRNA and LSU-rRNA from tricistronic rRNA transcript (SSU-rRNA, 5.8S rRNA, LSU-rRNA)"/>
    <property type="evidence" value="ECO:0007669"/>
    <property type="project" value="TreeGrafter"/>
</dbReference>
<sequence length="335" mass="38988">MPLDTLIENKTLLHNFPIFSVYVFIPESKHVTEILGEKLSKNIYFIIKEVSVVSLIEASFIKEFIEVGSLYAFSYQAKVEEENFITLLPSGKLILYLQNNIAECLSLRKHYPPELKKHERRTLRFQTCIIDTKLPNFLPGQKLYDSTLNELNKLKDFKFDLLLKWEPTGDICPESIRTYFEKQGYECNTCEPNIYENTKPSVSVPNLNLEELDSIQINDLIHWIGVQLCNISFHPEKSDMLANSSTTYLNEQSKHINFLKIKSYEGFFDGDYILSILKESREVFKKYSNLPFIIVSIAGYLESYFELEKKFRSGDKSIFLVISPQLQCCIITYKK</sequence>
<gene>
    <name evidence="1" type="primary">AVEN_212546_1</name>
    <name evidence="1" type="ORF">CEXT_302481</name>
</gene>
<dbReference type="Proteomes" id="UP001054945">
    <property type="component" value="Unassembled WGS sequence"/>
</dbReference>
<dbReference type="InterPro" id="IPR013893">
    <property type="entry name" value="RNase_P_Rpp40"/>
</dbReference>
<dbReference type="Pfam" id="PF08584">
    <property type="entry name" value="Ribonuc_P_40"/>
    <property type="match status" value="1"/>
</dbReference>
<dbReference type="GO" id="GO:0004526">
    <property type="term" value="F:ribonuclease P activity"/>
    <property type="evidence" value="ECO:0007669"/>
    <property type="project" value="TreeGrafter"/>
</dbReference>
<evidence type="ECO:0000313" key="1">
    <source>
        <dbReference type="EMBL" id="GIY21485.1"/>
    </source>
</evidence>
<protein>
    <submittedName>
        <fullName evidence="1">Uncharacterized protein</fullName>
    </submittedName>
</protein>
<dbReference type="GO" id="GO:0000172">
    <property type="term" value="C:ribonuclease MRP complex"/>
    <property type="evidence" value="ECO:0007669"/>
    <property type="project" value="TreeGrafter"/>
</dbReference>
<organism evidence="1 2">
    <name type="scientific">Caerostris extrusa</name>
    <name type="common">Bark spider</name>
    <name type="synonym">Caerostris bankana</name>
    <dbReference type="NCBI Taxonomy" id="172846"/>
    <lineage>
        <taxon>Eukaryota</taxon>
        <taxon>Metazoa</taxon>
        <taxon>Ecdysozoa</taxon>
        <taxon>Arthropoda</taxon>
        <taxon>Chelicerata</taxon>
        <taxon>Arachnida</taxon>
        <taxon>Araneae</taxon>
        <taxon>Araneomorphae</taxon>
        <taxon>Entelegynae</taxon>
        <taxon>Araneoidea</taxon>
        <taxon>Araneidae</taxon>
        <taxon>Caerostris</taxon>
    </lineage>
</organism>
<dbReference type="AlphaFoldDB" id="A0AAV4RMH3"/>
<dbReference type="GO" id="GO:0000171">
    <property type="term" value="F:ribonuclease MRP activity"/>
    <property type="evidence" value="ECO:0007669"/>
    <property type="project" value="TreeGrafter"/>
</dbReference>
<dbReference type="GO" id="GO:0001682">
    <property type="term" value="P:tRNA 5'-leader removal"/>
    <property type="evidence" value="ECO:0007669"/>
    <property type="project" value="InterPro"/>
</dbReference>
<name>A0AAV4RMH3_CAEEX</name>